<proteinExistence type="predicted"/>
<dbReference type="AlphaFoldDB" id="A0A0T7GDP9"/>
<accession>A0A0T7GDP9</accession>
<evidence type="ECO:0000313" key="1">
    <source>
        <dbReference type="EMBL" id="CDZ45434.1"/>
    </source>
</evidence>
<sequence>MTEIARYGVIATTEATDIYDVLAEEIRLLGYPTLDSGLTGAQLDKLSQLFNGSELPYEASAQGSDWLKSRSLKVA</sequence>
<name>A0A0T7GDP9_NEOGA</name>
<protein>
    <submittedName>
        <fullName evidence="1">Uncharacterized protein</fullName>
    </submittedName>
</protein>
<dbReference type="Proteomes" id="UP000039660">
    <property type="component" value="Unassembled WGS sequence"/>
</dbReference>
<reference evidence="1 2" key="1">
    <citation type="submission" date="2014-08" db="EMBL/GenBank/DDBJ databases">
        <authorList>
            <person name="Chen Y.-H."/>
        </authorList>
    </citation>
    <scope>NUCLEOTIDE SEQUENCE [LARGE SCALE GENOMIC DNA]</scope>
</reference>
<dbReference type="RefSeq" id="WP_046631696.1">
    <property type="nucleotide sequence ID" value="NZ_CCRK01000002.1"/>
</dbReference>
<organism evidence="1 2">
    <name type="scientific">Neorhizobium galegae bv. officinalis</name>
    <dbReference type="NCBI Taxonomy" id="323656"/>
    <lineage>
        <taxon>Bacteria</taxon>
        <taxon>Pseudomonadati</taxon>
        <taxon>Pseudomonadota</taxon>
        <taxon>Alphaproteobacteria</taxon>
        <taxon>Hyphomicrobiales</taxon>
        <taxon>Rhizobiaceae</taxon>
        <taxon>Rhizobium/Agrobacterium group</taxon>
        <taxon>Neorhizobium</taxon>
    </lineage>
</organism>
<gene>
    <name evidence="1" type="ORF">NGAL_HAMBI1189_08580</name>
</gene>
<evidence type="ECO:0000313" key="2">
    <source>
        <dbReference type="Proteomes" id="UP000039660"/>
    </source>
</evidence>
<dbReference type="EMBL" id="CCRK01000002">
    <property type="protein sequence ID" value="CDZ45434.1"/>
    <property type="molecule type" value="Genomic_DNA"/>
</dbReference>